<dbReference type="AlphaFoldDB" id="A0A7Y7B3B5"/>
<dbReference type="RefSeq" id="WP_171079627.1">
    <property type="nucleotide sequence ID" value="NZ_BNBU01000003.1"/>
</dbReference>
<evidence type="ECO:0000313" key="2">
    <source>
        <dbReference type="EMBL" id="NVK77846.1"/>
    </source>
</evidence>
<name>A0A7Y7B3B5_STRMO</name>
<reference evidence="2 3" key="1">
    <citation type="submission" date="2020-04" db="EMBL/GenBank/DDBJ databases">
        <title>Draft Genome Sequence of Streptomyces morookaense DSM 40503, an 8-azaguanine-producing strain.</title>
        <authorList>
            <person name="Qi J."/>
            <person name="Gao J.-M."/>
        </authorList>
    </citation>
    <scope>NUCLEOTIDE SEQUENCE [LARGE SCALE GENOMIC DNA]</scope>
    <source>
        <strain evidence="2 3">DSM 40503</strain>
    </source>
</reference>
<feature type="region of interest" description="Disordered" evidence="1">
    <location>
        <begin position="61"/>
        <end position="91"/>
    </location>
</feature>
<evidence type="ECO:0000313" key="3">
    <source>
        <dbReference type="Proteomes" id="UP000587462"/>
    </source>
</evidence>
<accession>A0A7Y7B3B5</accession>
<feature type="region of interest" description="Disordered" evidence="1">
    <location>
        <begin position="122"/>
        <end position="148"/>
    </location>
</feature>
<keyword evidence="3" id="KW-1185">Reference proteome</keyword>
<dbReference type="Proteomes" id="UP000587462">
    <property type="component" value="Unassembled WGS sequence"/>
</dbReference>
<comment type="caution">
    <text evidence="2">The sequence shown here is derived from an EMBL/GenBank/DDBJ whole genome shotgun (WGS) entry which is preliminary data.</text>
</comment>
<gene>
    <name evidence="2" type="ORF">HG542_09230</name>
</gene>
<organism evidence="2 3">
    <name type="scientific">Streptomyces morookaense</name>
    <name type="common">Streptoverticillium morookaense</name>
    <dbReference type="NCBI Taxonomy" id="1970"/>
    <lineage>
        <taxon>Bacteria</taxon>
        <taxon>Bacillati</taxon>
        <taxon>Actinomycetota</taxon>
        <taxon>Actinomycetes</taxon>
        <taxon>Kitasatosporales</taxon>
        <taxon>Streptomycetaceae</taxon>
        <taxon>Streptomyces</taxon>
    </lineage>
</organism>
<dbReference type="EMBL" id="JABBXF010000016">
    <property type="protein sequence ID" value="NVK77846.1"/>
    <property type="molecule type" value="Genomic_DNA"/>
</dbReference>
<proteinExistence type="predicted"/>
<protein>
    <submittedName>
        <fullName evidence="2">Uncharacterized protein</fullName>
    </submittedName>
</protein>
<feature type="compositionally biased region" description="Basic and acidic residues" evidence="1">
    <location>
        <begin position="80"/>
        <end position="91"/>
    </location>
</feature>
<sequence>MYTAELAVKTLEPTAQEDQLAEDYASILDTVAHIDRSLRDGEWHSVRDGLDQLISAAEDMWSSLSASDPGAEDPDEDFDDGRPDPALDTDTAKVRQLVAVYTEPHVIGRTLYPVSGINDPQLRAAVEREDAGQDPVPEQQGVPAELVH</sequence>
<feature type="compositionally biased region" description="Acidic residues" evidence="1">
    <location>
        <begin position="70"/>
        <end position="79"/>
    </location>
</feature>
<evidence type="ECO:0000256" key="1">
    <source>
        <dbReference type="SAM" id="MobiDB-lite"/>
    </source>
</evidence>